<comment type="caution">
    <text evidence="2">The sequence shown here is derived from an EMBL/GenBank/DDBJ whole genome shotgun (WGS) entry which is preliminary data.</text>
</comment>
<dbReference type="GO" id="GO:0006260">
    <property type="term" value="P:DNA replication"/>
    <property type="evidence" value="ECO:0007669"/>
    <property type="project" value="InterPro"/>
</dbReference>
<gene>
    <name evidence="2" type="ORF">N0V83_004334</name>
</gene>
<dbReference type="Pfam" id="PF09507">
    <property type="entry name" value="CDC27"/>
    <property type="match status" value="1"/>
</dbReference>
<sequence length="304" mass="33289">MDEQYEQANIYLTRATIENKGAVTGRLLSRVLSCDIPCAKLLIARFYANQSPPRKVHAEFMLIGPKAEPQPRLDEPESDFELDSSTPTPASKPDSEPQPQPDELESESRSSSPKRHIIPFSTGGFPYDKRPPSPEPVTTTLRQLVSETSLEAAKQEFACVTSQEIYAVAHNSLNASERLHLLCRANRLRPPPHLLVTEAPFPTIEAHPTIIQQHNSNAFKPSNHPDSDAVLNQTTPISQNPSISQNTLPDQDAHPDIKHKMNKKGSAGFAALINKRKSGKSTASPTPAPAPQTQSTVCIALFTA</sequence>
<feature type="region of interest" description="Disordered" evidence="1">
    <location>
        <begin position="215"/>
        <end position="262"/>
    </location>
</feature>
<reference evidence="2" key="1">
    <citation type="submission" date="2022-10" db="EMBL/GenBank/DDBJ databases">
        <title>Tapping the CABI collections for fungal endophytes: first genome assemblies for Collariella, Neodidymelliopsis, Ascochyta clinopodiicola, Didymella pomorum, Didymosphaeria variabile, Neocosmospora piperis and Neocucurbitaria cava.</title>
        <authorList>
            <person name="Hill R."/>
        </authorList>
    </citation>
    <scope>NUCLEOTIDE SEQUENCE</scope>
    <source>
        <strain evidence="2">IMI 356814</strain>
    </source>
</reference>
<keyword evidence="3" id="KW-1185">Reference proteome</keyword>
<dbReference type="Proteomes" id="UP001140560">
    <property type="component" value="Unassembled WGS sequence"/>
</dbReference>
<protein>
    <submittedName>
        <fullName evidence="2">Uncharacterized protein</fullName>
    </submittedName>
</protein>
<dbReference type="GO" id="GO:0043625">
    <property type="term" value="C:delta DNA polymerase complex"/>
    <property type="evidence" value="ECO:0007669"/>
    <property type="project" value="InterPro"/>
</dbReference>
<name>A0A9W8Y8C1_9PLEO</name>
<dbReference type="EMBL" id="JAPEUY010000007">
    <property type="protein sequence ID" value="KAJ4371118.1"/>
    <property type="molecule type" value="Genomic_DNA"/>
</dbReference>
<evidence type="ECO:0000313" key="3">
    <source>
        <dbReference type="Proteomes" id="UP001140560"/>
    </source>
</evidence>
<dbReference type="Gene3D" id="3.90.1030.20">
    <property type="entry name" value="DNA polymerase delta, p66 (Cdc27) subunit, wHTH domain"/>
    <property type="match status" value="1"/>
</dbReference>
<dbReference type="InterPro" id="IPR019038">
    <property type="entry name" value="POLD3"/>
</dbReference>
<dbReference type="AlphaFoldDB" id="A0A9W8Y8C1"/>
<proteinExistence type="predicted"/>
<dbReference type="InterPro" id="IPR041913">
    <property type="entry name" value="POLD3_sf"/>
</dbReference>
<feature type="region of interest" description="Disordered" evidence="1">
    <location>
        <begin position="67"/>
        <end position="138"/>
    </location>
</feature>
<evidence type="ECO:0000256" key="1">
    <source>
        <dbReference type="SAM" id="MobiDB-lite"/>
    </source>
</evidence>
<accession>A0A9W8Y8C1</accession>
<feature type="compositionally biased region" description="Polar residues" evidence="1">
    <location>
        <begin position="230"/>
        <end position="249"/>
    </location>
</feature>
<evidence type="ECO:0000313" key="2">
    <source>
        <dbReference type="EMBL" id="KAJ4371118.1"/>
    </source>
</evidence>
<organism evidence="2 3">
    <name type="scientific">Neocucurbitaria cava</name>
    <dbReference type="NCBI Taxonomy" id="798079"/>
    <lineage>
        <taxon>Eukaryota</taxon>
        <taxon>Fungi</taxon>
        <taxon>Dikarya</taxon>
        <taxon>Ascomycota</taxon>
        <taxon>Pezizomycotina</taxon>
        <taxon>Dothideomycetes</taxon>
        <taxon>Pleosporomycetidae</taxon>
        <taxon>Pleosporales</taxon>
        <taxon>Pleosporineae</taxon>
        <taxon>Cucurbitariaceae</taxon>
        <taxon>Neocucurbitaria</taxon>
    </lineage>
</organism>